<dbReference type="OMA" id="YVIMNYG"/>
<dbReference type="Proteomes" id="UP000019103">
    <property type="component" value="Unassembled WGS sequence"/>
</dbReference>
<comment type="subcellular location">
    <subcellularLocation>
        <location evidence="1">Nucleus</location>
    </subcellularLocation>
</comment>
<reference evidence="3 4" key="1">
    <citation type="submission" date="2013-02" db="EMBL/GenBank/DDBJ databases">
        <title>The Genome Annotation of Plasmodium falciparum Palo Alto/Uganda.</title>
        <authorList>
            <consortium name="The Broad Institute Genome Sequencing Platform"/>
            <consortium name="The Broad Institute Genome Sequencing Center for Infectious Disease"/>
            <person name="Neafsey D."/>
            <person name="Hoffman S."/>
            <person name="Volkman S."/>
            <person name="Rosenthal P."/>
            <person name="Walker B."/>
            <person name="Young S.K."/>
            <person name="Zeng Q."/>
            <person name="Gargeya S."/>
            <person name="Fitzgerald M."/>
            <person name="Haas B."/>
            <person name="Abouelleil A."/>
            <person name="Allen A.W."/>
            <person name="Alvarado L."/>
            <person name="Arachchi H.M."/>
            <person name="Berlin A.M."/>
            <person name="Chapman S.B."/>
            <person name="Gainer-Dewar J."/>
            <person name="Goldberg J."/>
            <person name="Griggs A."/>
            <person name="Gujja S."/>
            <person name="Hansen M."/>
            <person name="Howarth C."/>
            <person name="Imamovic A."/>
            <person name="Ireland A."/>
            <person name="Larimer J."/>
            <person name="McCowan C."/>
            <person name="Murphy C."/>
            <person name="Pearson M."/>
            <person name="Poon T.W."/>
            <person name="Priest M."/>
            <person name="Roberts A."/>
            <person name="Saif S."/>
            <person name="Shea T."/>
            <person name="Sisk P."/>
            <person name="Sykes S."/>
            <person name="Wortman J."/>
            <person name="Nusbaum C."/>
            <person name="Birren B."/>
        </authorList>
    </citation>
    <scope>NUCLEOTIDE SEQUENCE [LARGE SCALE GENOMIC DNA]</scope>
    <source>
        <strain evidence="3 4">Palo Alto/Uganda</strain>
    </source>
</reference>
<evidence type="ECO:0008006" key="5">
    <source>
        <dbReference type="Google" id="ProtNLM"/>
    </source>
</evidence>
<sequence length="179" mass="21810">MYICNNDIYIYNLQRVTLGKDEFITKFETFLVIKKELEYSRNIDKHLYNKYLINKDDNFKEIYEKYFMKLISDKILYKSIHKYIMDTCPHVIPKNIYHKNDNESKDIIQDISNKIVQFFKNIDIYDFDKKEKIQMIDIHCVNIVDLYVIMNYADKKCEEYKIEQILNMLKDVHITNNNS</sequence>
<proteinExistence type="predicted"/>
<dbReference type="SUPFAM" id="SSF47819">
    <property type="entry name" value="HRDC-like"/>
    <property type="match status" value="1"/>
</dbReference>
<dbReference type="Gene3D" id="1.20.1250.40">
    <property type="match status" value="1"/>
</dbReference>
<dbReference type="InterPro" id="IPR010997">
    <property type="entry name" value="HRDC-like_sf"/>
</dbReference>
<dbReference type="GO" id="GO:0006352">
    <property type="term" value="P:DNA-templated transcription initiation"/>
    <property type="evidence" value="ECO:0007669"/>
    <property type="project" value="InterPro"/>
</dbReference>
<evidence type="ECO:0000256" key="1">
    <source>
        <dbReference type="ARBA" id="ARBA00004123"/>
    </source>
</evidence>
<name>W4IUA3_PLAFP</name>
<gene>
    <name evidence="3" type="ORF">PFUGPA_03539</name>
</gene>
<evidence type="ECO:0000313" key="3">
    <source>
        <dbReference type="EMBL" id="ETW53665.1"/>
    </source>
</evidence>
<evidence type="ECO:0000313" key="4">
    <source>
        <dbReference type="Proteomes" id="UP000019103"/>
    </source>
</evidence>
<dbReference type="EMBL" id="KI927384">
    <property type="protein sequence ID" value="ETW53665.1"/>
    <property type="molecule type" value="Genomic_DNA"/>
</dbReference>
<dbReference type="InterPro" id="IPR005574">
    <property type="entry name" value="Rpb4/RPC9"/>
</dbReference>
<dbReference type="InterPro" id="IPR038324">
    <property type="entry name" value="Rpb4/RPC9_sf"/>
</dbReference>
<accession>W4IUA3</accession>
<dbReference type="AlphaFoldDB" id="W4IUA3"/>
<dbReference type="Pfam" id="PF03874">
    <property type="entry name" value="RNA_pol_Rpb4"/>
    <property type="match status" value="1"/>
</dbReference>
<reference evidence="3 4" key="2">
    <citation type="submission" date="2013-02" db="EMBL/GenBank/DDBJ databases">
        <title>The Genome Sequence of Plasmodium falciparum Palo Alto/Uganda.</title>
        <authorList>
            <consortium name="The Broad Institute Genome Sequencing Platform"/>
            <consortium name="The Broad Institute Genome Sequencing Center for Infectious Disease"/>
            <person name="Neafsey D."/>
            <person name="Cheeseman I."/>
            <person name="Volkman S."/>
            <person name="Adams J."/>
            <person name="Walker B."/>
            <person name="Young S.K."/>
            <person name="Zeng Q."/>
            <person name="Gargeya S."/>
            <person name="Fitzgerald M."/>
            <person name="Haas B."/>
            <person name="Abouelleil A."/>
            <person name="Alvarado L."/>
            <person name="Arachchi H.M."/>
            <person name="Berlin A.M."/>
            <person name="Chapman S.B."/>
            <person name="Dewar J."/>
            <person name="Goldberg J."/>
            <person name="Griggs A."/>
            <person name="Gujja S."/>
            <person name="Hansen M."/>
            <person name="Howarth C."/>
            <person name="Imamovic A."/>
            <person name="Larimer J."/>
            <person name="McCowan C."/>
            <person name="Murphy C."/>
            <person name="Neiman D."/>
            <person name="Pearson M."/>
            <person name="Priest M."/>
            <person name="Roberts A."/>
            <person name="Saif S."/>
            <person name="Shea T."/>
            <person name="Sisk P."/>
            <person name="Sykes S."/>
            <person name="Wortman J."/>
            <person name="Nusbaum C."/>
            <person name="Birren B."/>
        </authorList>
    </citation>
    <scope>NUCLEOTIDE SEQUENCE [LARGE SCALE GENOMIC DNA]</scope>
    <source>
        <strain evidence="3 4">Palo Alto/Uganda</strain>
    </source>
</reference>
<dbReference type="GO" id="GO:0005634">
    <property type="term" value="C:nucleus"/>
    <property type="evidence" value="ECO:0007669"/>
    <property type="project" value="UniProtKB-SubCell"/>
</dbReference>
<protein>
    <recommendedName>
        <fullName evidence="5">DNA-directed RNA polymerase II subunit RPB4</fullName>
    </recommendedName>
</protein>
<dbReference type="GO" id="GO:0030880">
    <property type="term" value="C:RNA polymerase complex"/>
    <property type="evidence" value="ECO:0007669"/>
    <property type="project" value="InterPro"/>
</dbReference>
<keyword evidence="2" id="KW-0539">Nucleus</keyword>
<dbReference type="OrthoDB" id="390215at2759"/>
<evidence type="ECO:0000256" key="2">
    <source>
        <dbReference type="ARBA" id="ARBA00023242"/>
    </source>
</evidence>
<dbReference type="GO" id="GO:0000166">
    <property type="term" value="F:nucleotide binding"/>
    <property type="evidence" value="ECO:0007669"/>
    <property type="project" value="InterPro"/>
</dbReference>
<organism evidence="3 4">
    <name type="scientific">Plasmodium falciparum (isolate Palo Alto / Uganda)</name>
    <dbReference type="NCBI Taxonomy" id="57270"/>
    <lineage>
        <taxon>Eukaryota</taxon>
        <taxon>Sar</taxon>
        <taxon>Alveolata</taxon>
        <taxon>Apicomplexa</taxon>
        <taxon>Aconoidasida</taxon>
        <taxon>Haemosporida</taxon>
        <taxon>Plasmodiidae</taxon>
        <taxon>Plasmodium</taxon>
        <taxon>Plasmodium (Laverania)</taxon>
    </lineage>
</organism>